<name>A0A927K3F2_9ACTN</name>
<dbReference type="Pfam" id="PF04266">
    <property type="entry name" value="ASCH"/>
    <property type="match status" value="1"/>
</dbReference>
<dbReference type="EMBL" id="JACYXZ010000002">
    <property type="protein sequence ID" value="MBD8869404.1"/>
    <property type="molecule type" value="Genomic_DNA"/>
</dbReference>
<proteinExistence type="predicted"/>
<comment type="caution">
    <text evidence="2">The sequence shown here is derived from an EMBL/GenBank/DDBJ whole genome shotgun (WGS) entry which is preliminary data.</text>
</comment>
<dbReference type="Proteomes" id="UP000616839">
    <property type="component" value="Unassembled WGS sequence"/>
</dbReference>
<gene>
    <name evidence="2" type="ORF">IE331_07195</name>
</gene>
<organism evidence="2 3">
    <name type="scientific">Nocardioides donggukensis</name>
    <dbReference type="NCBI Taxonomy" id="2774019"/>
    <lineage>
        <taxon>Bacteria</taxon>
        <taxon>Bacillati</taxon>
        <taxon>Actinomycetota</taxon>
        <taxon>Actinomycetes</taxon>
        <taxon>Propionibacteriales</taxon>
        <taxon>Nocardioidaceae</taxon>
        <taxon>Nocardioides</taxon>
    </lineage>
</organism>
<dbReference type="PANTHER" id="PTHR39203:SF1">
    <property type="entry name" value="CYTOPLASMIC PROTEIN"/>
    <property type="match status" value="1"/>
</dbReference>
<dbReference type="AlphaFoldDB" id="A0A927K3F2"/>
<dbReference type="InterPro" id="IPR007374">
    <property type="entry name" value="ASCH_domain"/>
</dbReference>
<dbReference type="CDD" id="cd06553">
    <property type="entry name" value="ASCH_Ef3133_like"/>
    <property type="match status" value="1"/>
</dbReference>
<dbReference type="InterPro" id="IPR009326">
    <property type="entry name" value="DUF984"/>
</dbReference>
<dbReference type="PANTHER" id="PTHR39203">
    <property type="entry name" value="CYTOPLASMIC PROTEIN-RELATED"/>
    <property type="match status" value="1"/>
</dbReference>
<evidence type="ECO:0000313" key="2">
    <source>
        <dbReference type="EMBL" id="MBD8869404.1"/>
    </source>
</evidence>
<feature type="domain" description="ASCH" evidence="1">
    <location>
        <begin position="18"/>
        <end position="140"/>
    </location>
</feature>
<dbReference type="Gene3D" id="3.10.400.10">
    <property type="entry name" value="Sulfate adenylyltransferase"/>
    <property type="match status" value="1"/>
</dbReference>
<keyword evidence="3" id="KW-1185">Reference proteome</keyword>
<accession>A0A927K3F2</accession>
<dbReference type="SUPFAM" id="SSF88697">
    <property type="entry name" value="PUA domain-like"/>
    <property type="match status" value="1"/>
</dbReference>
<protein>
    <submittedName>
        <fullName evidence="2">ASCH domain-containing protein</fullName>
    </submittedName>
</protein>
<dbReference type="SMART" id="SM01022">
    <property type="entry name" value="ASCH"/>
    <property type="match status" value="1"/>
</dbReference>
<evidence type="ECO:0000259" key="1">
    <source>
        <dbReference type="SMART" id="SM01022"/>
    </source>
</evidence>
<dbReference type="PIRSF" id="PIRSF021320">
    <property type="entry name" value="DUF984"/>
    <property type="match status" value="1"/>
</dbReference>
<sequence>MPTYFGPTTLEVVPPPAWSFGATPEVADELLTLVLAGTKTATASARWDYDAEDEPLPQPGALSIILDGSGHPRALIETTEVAVVPFAEVDEEHAHLEGEDDRTLASWREVHQRFFTDLAAPGHAFTSDMPVVLERFRVVYQEA</sequence>
<reference evidence="2" key="1">
    <citation type="submission" date="2020-09" db="EMBL/GenBank/DDBJ databases">
        <title>Nocardioides sp. strain MJB4 16S ribosomal RNA gene Genome sequencing and assembly.</title>
        <authorList>
            <person name="Kim I."/>
        </authorList>
    </citation>
    <scope>NUCLEOTIDE SEQUENCE</scope>
    <source>
        <strain evidence="2">MJB4</strain>
    </source>
</reference>
<dbReference type="InterPro" id="IPR015947">
    <property type="entry name" value="PUA-like_sf"/>
</dbReference>
<evidence type="ECO:0000313" key="3">
    <source>
        <dbReference type="Proteomes" id="UP000616839"/>
    </source>
</evidence>